<sequence length="71" mass="7425">VLGTEVEPVEPDEKDVERRFKPTAEAPSVTPTSARGDAPTSARAGGAFPATPRSARGPAQTPRTARRTPAE</sequence>
<feature type="non-terminal residue" evidence="2">
    <location>
        <position position="1"/>
    </location>
</feature>
<organism evidence="2 3">
    <name type="scientific">Prorocentrum cordatum</name>
    <dbReference type="NCBI Taxonomy" id="2364126"/>
    <lineage>
        <taxon>Eukaryota</taxon>
        <taxon>Sar</taxon>
        <taxon>Alveolata</taxon>
        <taxon>Dinophyceae</taxon>
        <taxon>Prorocentrales</taxon>
        <taxon>Prorocentraceae</taxon>
        <taxon>Prorocentrum</taxon>
    </lineage>
</organism>
<comment type="caution">
    <text evidence="2">The sequence shown here is derived from an EMBL/GenBank/DDBJ whole genome shotgun (WGS) entry which is preliminary data.</text>
</comment>
<dbReference type="Proteomes" id="UP001189429">
    <property type="component" value="Unassembled WGS sequence"/>
</dbReference>
<name>A0ABN9Q6I5_9DINO</name>
<dbReference type="EMBL" id="CAUYUJ010002560">
    <property type="protein sequence ID" value="CAK0801368.1"/>
    <property type="molecule type" value="Genomic_DNA"/>
</dbReference>
<accession>A0ABN9Q6I5</accession>
<proteinExistence type="predicted"/>
<gene>
    <name evidence="2" type="ORF">PCOR1329_LOCUS9253</name>
</gene>
<evidence type="ECO:0000256" key="1">
    <source>
        <dbReference type="SAM" id="MobiDB-lite"/>
    </source>
</evidence>
<protein>
    <submittedName>
        <fullName evidence="2">Uncharacterized protein</fullName>
    </submittedName>
</protein>
<feature type="region of interest" description="Disordered" evidence="1">
    <location>
        <begin position="1"/>
        <end position="71"/>
    </location>
</feature>
<keyword evidence="3" id="KW-1185">Reference proteome</keyword>
<evidence type="ECO:0000313" key="2">
    <source>
        <dbReference type="EMBL" id="CAK0801368.1"/>
    </source>
</evidence>
<feature type="non-terminal residue" evidence="2">
    <location>
        <position position="71"/>
    </location>
</feature>
<evidence type="ECO:0000313" key="3">
    <source>
        <dbReference type="Proteomes" id="UP001189429"/>
    </source>
</evidence>
<reference evidence="2" key="1">
    <citation type="submission" date="2023-10" db="EMBL/GenBank/DDBJ databases">
        <authorList>
            <person name="Chen Y."/>
            <person name="Shah S."/>
            <person name="Dougan E. K."/>
            <person name="Thang M."/>
            <person name="Chan C."/>
        </authorList>
    </citation>
    <scope>NUCLEOTIDE SEQUENCE [LARGE SCALE GENOMIC DNA]</scope>
</reference>